<accession>A0A1K1LHS2</accession>
<evidence type="ECO:0000256" key="8">
    <source>
        <dbReference type="ARBA" id="ARBA00048720"/>
    </source>
</evidence>
<evidence type="ECO:0000256" key="6">
    <source>
        <dbReference type="ARBA" id="ARBA00047603"/>
    </source>
</evidence>
<protein>
    <submittedName>
        <fullName evidence="9">Glycine/sarcosine/betaine reductase protein A selenocysteine-containing</fullName>
    </submittedName>
</protein>
<reference evidence="10" key="1">
    <citation type="submission" date="2016-10" db="EMBL/GenBank/DDBJ databases">
        <authorList>
            <person name="Wegmann U."/>
        </authorList>
    </citation>
    <scope>NUCLEOTIDE SEQUENCE [LARGE SCALE GENOMIC DNA]</scope>
</reference>
<keyword evidence="3" id="KW-0560">Oxidoreductase</keyword>
<dbReference type="KEGG" id="dpg:DESPIGER_2436"/>
<dbReference type="GO" id="GO:0033795">
    <property type="term" value="F:betaine reductase activity"/>
    <property type="evidence" value="ECO:0007669"/>
    <property type="project" value="UniProtKB-EC"/>
</dbReference>
<dbReference type="AlphaFoldDB" id="A0A1K1LHS2"/>
<evidence type="ECO:0000256" key="1">
    <source>
        <dbReference type="ARBA" id="ARBA00010866"/>
    </source>
</evidence>
<evidence type="ECO:0000256" key="4">
    <source>
        <dbReference type="ARBA" id="ARBA00025583"/>
    </source>
</evidence>
<dbReference type="Proteomes" id="UP000186323">
    <property type="component" value="Chromosome I"/>
</dbReference>
<evidence type="ECO:0000313" key="9">
    <source>
        <dbReference type="EMBL" id="SFV74255.1"/>
    </source>
</evidence>
<comment type="catalytic activity">
    <reaction evidence="7">
        <text>acetyl phosphate + trimethylamine + [thioredoxin]-disulfide + H2O = glycine betaine + [thioredoxin]-dithiol + phosphate + H(+)</text>
        <dbReference type="Rhea" id="RHEA:11848"/>
        <dbReference type="Rhea" id="RHEA-COMP:10698"/>
        <dbReference type="Rhea" id="RHEA-COMP:10700"/>
        <dbReference type="ChEBI" id="CHEBI:15377"/>
        <dbReference type="ChEBI" id="CHEBI:15378"/>
        <dbReference type="ChEBI" id="CHEBI:17750"/>
        <dbReference type="ChEBI" id="CHEBI:22191"/>
        <dbReference type="ChEBI" id="CHEBI:29950"/>
        <dbReference type="ChEBI" id="CHEBI:43474"/>
        <dbReference type="ChEBI" id="CHEBI:50058"/>
        <dbReference type="ChEBI" id="CHEBI:58389"/>
        <dbReference type="EC" id="1.21.4.4"/>
    </reaction>
</comment>
<dbReference type="GO" id="GO:0030700">
    <property type="term" value="C:glycine reductase complex"/>
    <property type="evidence" value="ECO:0007669"/>
    <property type="project" value="InterPro"/>
</dbReference>
<comment type="similarity">
    <text evidence="1">Belongs to the GrdA family.</text>
</comment>
<keyword evidence="2" id="KW-0712">Selenocysteine</keyword>
<comment type="function">
    <text evidence="4">In the first step of glycine, betaine and sarcosine reductases, the substrate is bound to component PB via a Schiff base intermediate. Then the PB-activated substrate is nucleophilically attacked by the selenol anion of component PA to transform it to a carboxymethylated selenoether and the respective amine. By action of component PC, acetyl phosphate is formed, leaving component PA in its oxidized state. Finally component PA becomes reduced by the thioredoxin system to start a new catalytic cycle of reductive deamination.</text>
</comment>
<dbReference type="InterPro" id="IPR006812">
    <property type="entry name" value="GRDA"/>
</dbReference>
<comment type="catalytic activity">
    <reaction evidence="8">
        <text>acetyl phosphate + methylamine + [thioredoxin]-disulfide + H2O = sarcosine + [thioredoxin]-dithiol + phosphate + H(+)</text>
        <dbReference type="Rhea" id="RHEA:12825"/>
        <dbReference type="Rhea" id="RHEA-COMP:10698"/>
        <dbReference type="Rhea" id="RHEA-COMP:10700"/>
        <dbReference type="ChEBI" id="CHEBI:15377"/>
        <dbReference type="ChEBI" id="CHEBI:15378"/>
        <dbReference type="ChEBI" id="CHEBI:22191"/>
        <dbReference type="ChEBI" id="CHEBI:29950"/>
        <dbReference type="ChEBI" id="CHEBI:43474"/>
        <dbReference type="ChEBI" id="CHEBI:50058"/>
        <dbReference type="ChEBI" id="CHEBI:57433"/>
        <dbReference type="ChEBI" id="CHEBI:59338"/>
        <dbReference type="EC" id="1.21.4.3"/>
    </reaction>
</comment>
<evidence type="ECO:0000256" key="5">
    <source>
        <dbReference type="ARBA" id="ARBA00025846"/>
    </source>
</evidence>
<comment type="catalytic activity">
    <reaction evidence="6">
        <text>acetyl phosphate + [thioredoxin]-disulfide + NH4(+) + H2O = [thioredoxin]-dithiol + glycine + phosphate + H(+)</text>
        <dbReference type="Rhea" id="RHEA:12232"/>
        <dbReference type="Rhea" id="RHEA-COMP:10698"/>
        <dbReference type="Rhea" id="RHEA-COMP:10700"/>
        <dbReference type="ChEBI" id="CHEBI:15377"/>
        <dbReference type="ChEBI" id="CHEBI:15378"/>
        <dbReference type="ChEBI" id="CHEBI:22191"/>
        <dbReference type="ChEBI" id="CHEBI:28938"/>
        <dbReference type="ChEBI" id="CHEBI:29950"/>
        <dbReference type="ChEBI" id="CHEBI:43474"/>
        <dbReference type="ChEBI" id="CHEBI:50058"/>
        <dbReference type="ChEBI" id="CHEBI:57305"/>
        <dbReference type="EC" id="1.21.4.2"/>
    </reaction>
</comment>
<dbReference type="RefSeq" id="WP_072337120.1">
    <property type="nucleotide sequence ID" value="NZ_CALJDE010000059.1"/>
</dbReference>
<name>A0A1K1LHS2_9BACT</name>
<evidence type="ECO:0000256" key="3">
    <source>
        <dbReference type="ARBA" id="ARBA00023002"/>
    </source>
</evidence>
<gene>
    <name evidence="9" type="ORF">DESPIGER_2436</name>
</gene>
<keyword evidence="10" id="KW-1185">Reference proteome</keyword>
<organism evidence="9 10">
    <name type="scientific">Desulfovibrio piger</name>
    <dbReference type="NCBI Taxonomy" id="901"/>
    <lineage>
        <taxon>Bacteria</taxon>
        <taxon>Pseudomonadati</taxon>
        <taxon>Thermodesulfobacteriota</taxon>
        <taxon>Desulfovibrionia</taxon>
        <taxon>Desulfovibrionales</taxon>
        <taxon>Desulfovibrionaceae</taxon>
        <taxon>Desulfovibrio</taxon>
    </lineage>
</organism>
<comment type="subunit">
    <text evidence="5">Monomer. Component of the glycine, sarcosine and betaine reductase complexes, together with components B and C.</text>
</comment>
<sequence length="105" mass="11760">MDLEDQWKLARVIEHGNHTNLCVLIGCPDAESSQIQAETVSTGDPSLSGPLTGKPLRLRVMHIVEPEAAAFFSPRAFEKYILPAIHRLDKEAICQRMHDIRKKNG</sequence>
<dbReference type="EMBL" id="LT630450">
    <property type="protein sequence ID" value="SFV74255.1"/>
    <property type="molecule type" value="Genomic_DNA"/>
</dbReference>
<evidence type="ECO:0000256" key="2">
    <source>
        <dbReference type="ARBA" id="ARBA00022933"/>
    </source>
</evidence>
<evidence type="ECO:0000256" key="7">
    <source>
        <dbReference type="ARBA" id="ARBA00048189"/>
    </source>
</evidence>
<evidence type="ECO:0000313" key="10">
    <source>
        <dbReference type="Proteomes" id="UP000186323"/>
    </source>
</evidence>
<proteinExistence type="inferred from homology"/>
<dbReference type="GO" id="GO:0033794">
    <property type="term" value="F:sarcosine reductase activity"/>
    <property type="evidence" value="ECO:0007669"/>
    <property type="project" value="UniProtKB-EC"/>
</dbReference>
<dbReference type="Pfam" id="PF04723">
    <property type="entry name" value="GRDA"/>
    <property type="match status" value="1"/>
</dbReference>
<dbReference type="GO" id="GO:0030699">
    <property type="term" value="F:glycine reductase activity"/>
    <property type="evidence" value="ECO:0007669"/>
    <property type="project" value="UniProtKB-EC"/>
</dbReference>